<gene>
    <name evidence="2" type="ORF">GCM10007939_15070</name>
</gene>
<keyword evidence="3" id="KW-1185">Reference proteome</keyword>
<name>A0ABQ5VVQ1_9RHOB</name>
<evidence type="ECO:0000313" key="3">
    <source>
        <dbReference type="Proteomes" id="UP001156694"/>
    </source>
</evidence>
<protein>
    <recommendedName>
        <fullName evidence="1">DUF58 domain-containing protein</fullName>
    </recommendedName>
</protein>
<comment type="caution">
    <text evidence="2">The sequence shown here is derived from an EMBL/GenBank/DDBJ whole genome shotgun (WGS) entry which is preliminary data.</text>
</comment>
<organism evidence="2 3">
    <name type="scientific">Amylibacter marinus</name>
    <dbReference type="NCBI Taxonomy" id="1475483"/>
    <lineage>
        <taxon>Bacteria</taxon>
        <taxon>Pseudomonadati</taxon>
        <taxon>Pseudomonadota</taxon>
        <taxon>Alphaproteobacteria</taxon>
        <taxon>Rhodobacterales</taxon>
        <taxon>Paracoccaceae</taxon>
        <taxon>Amylibacter</taxon>
    </lineage>
</organism>
<feature type="domain" description="DUF58" evidence="1">
    <location>
        <begin position="57"/>
        <end position="253"/>
    </location>
</feature>
<evidence type="ECO:0000313" key="2">
    <source>
        <dbReference type="EMBL" id="GLQ35224.1"/>
    </source>
</evidence>
<proteinExistence type="predicted"/>
<reference evidence="3" key="1">
    <citation type="journal article" date="2019" name="Int. J. Syst. Evol. Microbiol.">
        <title>The Global Catalogue of Microorganisms (GCM) 10K type strain sequencing project: providing services to taxonomists for standard genome sequencing and annotation.</title>
        <authorList>
            <consortium name="The Broad Institute Genomics Platform"/>
            <consortium name="The Broad Institute Genome Sequencing Center for Infectious Disease"/>
            <person name="Wu L."/>
            <person name="Ma J."/>
        </authorList>
    </citation>
    <scope>NUCLEOTIDE SEQUENCE [LARGE SCALE GENOMIC DNA]</scope>
    <source>
        <strain evidence="3">NBRC 110140</strain>
    </source>
</reference>
<dbReference type="Proteomes" id="UP001156694">
    <property type="component" value="Unassembled WGS sequence"/>
</dbReference>
<sequence>MSETAQITPRALRNRSEQAASAMPALIARARHLAATLNLGVHGRRRSGQGEEFWQYRPAGNTDSLRDIDWRRSARGDAYFVRQTEWHSAQAVHFWIDSGASMRFSDGNPATSKLQRAQVLALAVAMLLSKAGERFAVLEDAGPPKTGETQIAHMAMSLSSAQALDEYQLPPPKPLKQGSRAVFLSDFLGDWDETITAVSKIADQDVQGVLCQVLDPYEVAFPYQGRTIFESVKGGLSFESRRADALRLEYLDRLEQRTDALKNLARATGWRYSQHQTDSSAQSGLLWLYSALEWAA</sequence>
<evidence type="ECO:0000259" key="1">
    <source>
        <dbReference type="Pfam" id="PF01882"/>
    </source>
</evidence>
<dbReference type="Pfam" id="PF01882">
    <property type="entry name" value="DUF58"/>
    <property type="match status" value="1"/>
</dbReference>
<dbReference type="PANTHER" id="PTHR33608:SF6">
    <property type="entry name" value="BLL2464 PROTEIN"/>
    <property type="match status" value="1"/>
</dbReference>
<dbReference type="InterPro" id="IPR002881">
    <property type="entry name" value="DUF58"/>
</dbReference>
<dbReference type="PANTHER" id="PTHR33608">
    <property type="entry name" value="BLL2464 PROTEIN"/>
    <property type="match status" value="1"/>
</dbReference>
<dbReference type="EMBL" id="BSNN01000004">
    <property type="protein sequence ID" value="GLQ35224.1"/>
    <property type="molecule type" value="Genomic_DNA"/>
</dbReference>
<accession>A0ABQ5VVQ1</accession>